<dbReference type="Proteomes" id="UP000531659">
    <property type="component" value="Unassembled WGS sequence"/>
</dbReference>
<sequence length="90" mass="10788">MEKVKIKKKNSKQKPFDEAYDEFLRYCKVRNLRLIEDYIMFCKENTTQCDMTVNANVIGMRAILFFFIKLGYTKEFKISPLKIDKLIFTT</sequence>
<proteinExistence type="predicted"/>
<name>A0A7Y3WSD8_9CLOT</name>
<dbReference type="AlphaFoldDB" id="A0A7Y3WSD8"/>
<gene>
    <name evidence="1" type="ORF">HLQ16_07990</name>
</gene>
<reference evidence="1 2" key="1">
    <citation type="submission" date="2020-05" db="EMBL/GenBank/DDBJ databases">
        <title>Complete genome of Clostridium estertheticum subspecies estertheticum, isolated from Vacuum packed lamb meat from New Zealand imported to Switzerland.</title>
        <authorList>
            <person name="Wambui J."/>
            <person name="Stevens M.J.A."/>
            <person name="Stephan R."/>
        </authorList>
    </citation>
    <scope>NUCLEOTIDE SEQUENCE [LARGE SCALE GENOMIC DNA]</scope>
    <source>
        <strain evidence="1 2">CEST001</strain>
    </source>
</reference>
<evidence type="ECO:0000313" key="2">
    <source>
        <dbReference type="Proteomes" id="UP000531659"/>
    </source>
</evidence>
<organism evidence="1 2">
    <name type="scientific">Clostridium estertheticum</name>
    <dbReference type="NCBI Taxonomy" id="238834"/>
    <lineage>
        <taxon>Bacteria</taxon>
        <taxon>Bacillati</taxon>
        <taxon>Bacillota</taxon>
        <taxon>Clostridia</taxon>
        <taxon>Eubacteriales</taxon>
        <taxon>Clostridiaceae</taxon>
        <taxon>Clostridium</taxon>
    </lineage>
</organism>
<evidence type="ECO:0000313" key="1">
    <source>
        <dbReference type="EMBL" id="NNU75870.1"/>
    </source>
</evidence>
<protein>
    <submittedName>
        <fullName evidence="1">Uncharacterized protein</fullName>
    </submittedName>
</protein>
<comment type="caution">
    <text evidence="1">The sequence shown here is derived from an EMBL/GenBank/DDBJ whole genome shotgun (WGS) entry which is preliminary data.</text>
</comment>
<dbReference type="RefSeq" id="WP_171296615.1">
    <property type="nucleotide sequence ID" value="NZ_CP087098.1"/>
</dbReference>
<accession>A0A7Y3WSD8</accession>
<dbReference type="EMBL" id="JABEYB010000005">
    <property type="protein sequence ID" value="NNU75870.1"/>
    <property type="molecule type" value="Genomic_DNA"/>
</dbReference>